<dbReference type="GO" id="GO:0009685">
    <property type="term" value="P:gibberellin metabolic process"/>
    <property type="evidence" value="ECO:0007669"/>
    <property type="project" value="UniProtKB-ARBA"/>
</dbReference>
<name>A0A1Z5R2N9_SORBI</name>
<comment type="cofactor">
    <cofactor evidence="1">
        <name>L-ascorbate</name>
        <dbReference type="ChEBI" id="CHEBI:38290"/>
    </cofactor>
</comment>
<comment type="catalytic activity">
    <reaction evidence="6">
        <text>gibberellin A53 + 2 2-oxoglutarate + 3 O2 + H(+) = gibberellin A20 + 2 succinate + 3 CO2 + 2 H2O</text>
        <dbReference type="Rhea" id="RHEA:60796"/>
        <dbReference type="ChEBI" id="CHEBI:15377"/>
        <dbReference type="ChEBI" id="CHEBI:15378"/>
        <dbReference type="ChEBI" id="CHEBI:15379"/>
        <dbReference type="ChEBI" id="CHEBI:16526"/>
        <dbReference type="ChEBI" id="CHEBI:16810"/>
        <dbReference type="ChEBI" id="CHEBI:30031"/>
        <dbReference type="ChEBI" id="CHEBI:58526"/>
        <dbReference type="ChEBI" id="CHEBI:143954"/>
    </reaction>
    <physiologicalReaction direction="left-to-right" evidence="6">
        <dbReference type="Rhea" id="RHEA:60797"/>
    </physiologicalReaction>
</comment>
<evidence type="ECO:0000256" key="5">
    <source>
        <dbReference type="ARBA" id="ARBA00050508"/>
    </source>
</evidence>
<dbReference type="EMBL" id="CM000768">
    <property type="protein sequence ID" value="OQU78027.1"/>
    <property type="molecule type" value="Genomic_DNA"/>
</dbReference>
<dbReference type="SMR" id="A0A1Z5R2N9"/>
<evidence type="ECO:0000256" key="8">
    <source>
        <dbReference type="SAM" id="MobiDB-lite"/>
    </source>
</evidence>
<dbReference type="InterPro" id="IPR050231">
    <property type="entry name" value="Iron_ascorbate_oxido_reductase"/>
</dbReference>
<keyword evidence="11" id="KW-1185">Reference proteome</keyword>
<dbReference type="Pfam" id="PF14226">
    <property type="entry name" value="DIOX_N"/>
    <property type="match status" value="1"/>
</dbReference>
<dbReference type="InterPro" id="IPR027443">
    <property type="entry name" value="IPNS-like_sf"/>
</dbReference>
<dbReference type="InterPro" id="IPR026992">
    <property type="entry name" value="DIOX_N"/>
</dbReference>
<dbReference type="Gramene" id="OQU78027">
    <property type="protein sequence ID" value="OQU78027"/>
    <property type="gene ID" value="SORBI_3009G142400"/>
</dbReference>
<feature type="compositionally biased region" description="Basic residues" evidence="8">
    <location>
        <begin position="418"/>
        <end position="427"/>
    </location>
</feature>
<dbReference type="STRING" id="4558.A0A1Z5R2N9"/>
<dbReference type="Proteomes" id="UP000000768">
    <property type="component" value="Chromosome 9"/>
</dbReference>
<dbReference type="Pfam" id="PF03171">
    <property type="entry name" value="2OG-FeII_Oxy"/>
    <property type="match status" value="1"/>
</dbReference>
<evidence type="ECO:0000313" key="11">
    <source>
        <dbReference type="Proteomes" id="UP000000768"/>
    </source>
</evidence>
<evidence type="ECO:0000256" key="1">
    <source>
        <dbReference type="ARBA" id="ARBA00001961"/>
    </source>
</evidence>
<evidence type="ECO:0000313" key="10">
    <source>
        <dbReference type="EMBL" id="OQU78027.1"/>
    </source>
</evidence>
<proteinExistence type="inferred from homology"/>
<dbReference type="SUPFAM" id="SSF51197">
    <property type="entry name" value="Clavaminate synthase-like"/>
    <property type="match status" value="1"/>
</dbReference>
<dbReference type="PROSITE" id="PS51471">
    <property type="entry name" value="FE2OG_OXY"/>
    <property type="match status" value="1"/>
</dbReference>
<keyword evidence="3 7" id="KW-0560">Oxidoreductase</keyword>
<reference evidence="11" key="2">
    <citation type="journal article" date="2018" name="Plant J.">
        <title>The Sorghum bicolor reference genome: improved assembly, gene annotations, a transcriptome atlas, and signatures of genome organization.</title>
        <authorList>
            <person name="McCormick R.F."/>
            <person name="Truong S.K."/>
            <person name="Sreedasyam A."/>
            <person name="Jenkins J."/>
            <person name="Shu S."/>
            <person name="Sims D."/>
            <person name="Kennedy M."/>
            <person name="Amirebrahimi M."/>
            <person name="Weers B.D."/>
            <person name="McKinley B."/>
            <person name="Mattison A."/>
            <person name="Morishige D.T."/>
            <person name="Grimwood J."/>
            <person name="Schmutz J."/>
            <person name="Mullet J.E."/>
        </authorList>
    </citation>
    <scope>NUCLEOTIDE SEQUENCE [LARGE SCALE GENOMIC DNA]</scope>
    <source>
        <strain evidence="11">cv. BTx623</strain>
    </source>
</reference>
<feature type="domain" description="Fe2OG dioxygenase" evidence="9">
    <location>
        <begin position="242"/>
        <end position="392"/>
    </location>
</feature>
<evidence type="ECO:0000256" key="4">
    <source>
        <dbReference type="ARBA" id="ARBA00023004"/>
    </source>
</evidence>
<dbReference type="InParanoid" id="A0A1Z5R2N9"/>
<evidence type="ECO:0000256" key="3">
    <source>
        <dbReference type="ARBA" id="ARBA00023002"/>
    </source>
</evidence>
<evidence type="ECO:0000256" key="2">
    <source>
        <dbReference type="ARBA" id="ARBA00022723"/>
    </source>
</evidence>
<feature type="compositionally biased region" description="Low complexity" evidence="8">
    <location>
        <begin position="396"/>
        <end position="411"/>
    </location>
</feature>
<dbReference type="InterPro" id="IPR044861">
    <property type="entry name" value="IPNS-like_FE2OG_OXY"/>
</dbReference>
<keyword evidence="4 7" id="KW-0408">Iron</keyword>
<sequence>MPENPHHGSSDRLALVGKQVDRRLLLPVSPAADDGKDDNGAAAVINLWGQLKIPDPFVWSHAETMVSSERELDAPVVDVGAAMRGGDDDCGAGIRRAAELVSGACSSHGLFQVTGHGLDPALARAALDGAAAFFRLPLATKQRASRAPGNVTGYTAAHADRFTANLPWKETLSFGHRDRRTSGSHVVVDYFTSTLGSDFKPLGVVYQNYCNAMKEVSLAIMEVIGVSLGVGRSYYRDFFADGSSIMRCNYYPPCPEPERTLGTGPHCDPSALTVLLQDGDVDGLQVLVDGEWRTVRPRPGALVVSIGDTFMSLRVVHACRRCRTGGTGAASTARWCTGSGSAGRWSSSSARARTAWCARRRASSSPSPHASSSRSSRGGGTRTSPGRTWRASRSDTTAPTPARSTPSRAGSAPPPPAPRRRRRRPRAQTRPTRQFSCLGFALATTQVLLDGDTEWWQHLCIISTYYMHYIISCIVHLFDASAVLFGKWLFKLLPSNLE</sequence>
<comment type="similarity">
    <text evidence="7">Belongs to the iron/ascorbate-dependent oxidoreductase family.</text>
</comment>
<dbReference type="InterPro" id="IPR005123">
    <property type="entry name" value="Oxoglu/Fe-dep_dioxygenase_dom"/>
</dbReference>
<evidence type="ECO:0000259" key="9">
    <source>
        <dbReference type="PROSITE" id="PS51471"/>
    </source>
</evidence>
<dbReference type="AlphaFoldDB" id="A0A1Z5R2N9"/>
<dbReference type="Gene3D" id="2.60.120.330">
    <property type="entry name" value="B-lactam Antibiotic, Isopenicillin N Synthase, Chain"/>
    <property type="match status" value="1"/>
</dbReference>
<dbReference type="ExpressionAtlas" id="A0A1Z5R2N9">
    <property type="expression patterns" value="baseline and differential"/>
</dbReference>
<gene>
    <name evidence="10" type="ORF">SORBI_3009G142400</name>
</gene>
<keyword evidence="2 7" id="KW-0479">Metal-binding</keyword>
<comment type="catalytic activity">
    <reaction evidence="5">
        <text>gibberellin A12 + 2 2-oxoglutarate + 3 O2 + H(+) = gibberellin A9 + 2 succinate + 3 CO2 + 2 H2O</text>
        <dbReference type="Rhea" id="RHEA:60772"/>
        <dbReference type="ChEBI" id="CHEBI:15377"/>
        <dbReference type="ChEBI" id="CHEBI:15378"/>
        <dbReference type="ChEBI" id="CHEBI:15379"/>
        <dbReference type="ChEBI" id="CHEBI:16526"/>
        <dbReference type="ChEBI" id="CHEBI:16810"/>
        <dbReference type="ChEBI" id="CHEBI:30031"/>
        <dbReference type="ChEBI" id="CHEBI:58627"/>
        <dbReference type="ChEBI" id="CHEBI:73255"/>
    </reaction>
    <physiologicalReaction direction="left-to-right" evidence="5">
        <dbReference type="Rhea" id="RHEA:60773"/>
    </physiologicalReaction>
</comment>
<dbReference type="GO" id="GO:0046872">
    <property type="term" value="F:metal ion binding"/>
    <property type="evidence" value="ECO:0007669"/>
    <property type="project" value="UniProtKB-KW"/>
</dbReference>
<evidence type="ECO:0000256" key="6">
    <source>
        <dbReference type="ARBA" id="ARBA00050797"/>
    </source>
</evidence>
<evidence type="ECO:0000256" key="7">
    <source>
        <dbReference type="RuleBase" id="RU003682"/>
    </source>
</evidence>
<dbReference type="OrthoDB" id="288590at2759"/>
<dbReference type="GO" id="GO:0016491">
    <property type="term" value="F:oxidoreductase activity"/>
    <property type="evidence" value="ECO:0007669"/>
    <property type="project" value="UniProtKB-KW"/>
</dbReference>
<dbReference type="PANTHER" id="PTHR47990">
    <property type="entry name" value="2-OXOGLUTARATE (2OG) AND FE(II)-DEPENDENT OXYGENASE SUPERFAMILY PROTEIN-RELATED"/>
    <property type="match status" value="1"/>
</dbReference>
<accession>A0A1Z5R2N9</accession>
<dbReference type="FunFam" id="2.60.120.330:FF:000003">
    <property type="entry name" value="Gibberellin 20 oxidase 2"/>
    <property type="match status" value="1"/>
</dbReference>
<reference evidence="10 11" key="1">
    <citation type="journal article" date="2009" name="Nature">
        <title>The Sorghum bicolor genome and the diversification of grasses.</title>
        <authorList>
            <person name="Paterson A.H."/>
            <person name="Bowers J.E."/>
            <person name="Bruggmann R."/>
            <person name="Dubchak I."/>
            <person name="Grimwood J."/>
            <person name="Gundlach H."/>
            <person name="Haberer G."/>
            <person name="Hellsten U."/>
            <person name="Mitros T."/>
            <person name="Poliakov A."/>
            <person name="Schmutz J."/>
            <person name="Spannagl M."/>
            <person name="Tang H."/>
            <person name="Wang X."/>
            <person name="Wicker T."/>
            <person name="Bharti A.K."/>
            <person name="Chapman J."/>
            <person name="Feltus F.A."/>
            <person name="Gowik U."/>
            <person name="Grigoriev I.V."/>
            <person name="Lyons E."/>
            <person name="Maher C.A."/>
            <person name="Martis M."/>
            <person name="Narechania A."/>
            <person name="Otillar R.P."/>
            <person name="Penning B.W."/>
            <person name="Salamov A.A."/>
            <person name="Wang Y."/>
            <person name="Zhang L."/>
            <person name="Carpita N.C."/>
            <person name="Freeling M."/>
            <person name="Gingle A.R."/>
            <person name="Hash C.T."/>
            <person name="Keller B."/>
            <person name="Klein P."/>
            <person name="Kresovich S."/>
            <person name="McCann M.C."/>
            <person name="Ming R."/>
            <person name="Peterson D.G."/>
            <person name="Mehboob-ur-Rahman"/>
            <person name="Ware D."/>
            <person name="Westhoff P."/>
            <person name="Mayer K.F."/>
            <person name="Messing J."/>
            <person name="Rokhsar D.S."/>
        </authorList>
    </citation>
    <scope>NUCLEOTIDE SEQUENCE [LARGE SCALE GENOMIC DNA]</scope>
    <source>
        <strain evidence="11">cv. BTx623</strain>
    </source>
</reference>
<protein>
    <recommendedName>
        <fullName evidence="9">Fe2OG dioxygenase domain-containing protein</fullName>
    </recommendedName>
</protein>
<feature type="compositionally biased region" description="Low complexity" evidence="8">
    <location>
        <begin position="337"/>
        <end position="389"/>
    </location>
</feature>
<feature type="region of interest" description="Disordered" evidence="8">
    <location>
        <begin position="325"/>
        <end position="431"/>
    </location>
</feature>
<organism evidence="10 11">
    <name type="scientific">Sorghum bicolor</name>
    <name type="common">Sorghum</name>
    <name type="synonym">Sorghum vulgare</name>
    <dbReference type="NCBI Taxonomy" id="4558"/>
    <lineage>
        <taxon>Eukaryota</taxon>
        <taxon>Viridiplantae</taxon>
        <taxon>Streptophyta</taxon>
        <taxon>Embryophyta</taxon>
        <taxon>Tracheophyta</taxon>
        <taxon>Spermatophyta</taxon>
        <taxon>Magnoliopsida</taxon>
        <taxon>Liliopsida</taxon>
        <taxon>Poales</taxon>
        <taxon>Poaceae</taxon>
        <taxon>PACMAD clade</taxon>
        <taxon>Panicoideae</taxon>
        <taxon>Andropogonodae</taxon>
        <taxon>Andropogoneae</taxon>
        <taxon>Sorghinae</taxon>
        <taxon>Sorghum</taxon>
    </lineage>
</organism>